<evidence type="ECO:0000313" key="3">
    <source>
        <dbReference type="Proteomes" id="UP000179242"/>
    </source>
</evidence>
<evidence type="ECO:0000256" key="1">
    <source>
        <dbReference type="ARBA" id="ARBA00023143"/>
    </source>
</evidence>
<gene>
    <name evidence="2" type="ORF">A2438_00095</name>
</gene>
<evidence type="ECO:0008006" key="4">
    <source>
        <dbReference type="Google" id="ProtNLM"/>
    </source>
</evidence>
<comment type="caution">
    <text evidence="2">The sequence shown here is derived from an EMBL/GenBank/DDBJ whole genome shotgun (WGS) entry which is preliminary data.</text>
</comment>
<dbReference type="AlphaFoldDB" id="A0A1F4U370"/>
<dbReference type="Proteomes" id="UP000179242">
    <property type="component" value="Unassembled WGS sequence"/>
</dbReference>
<reference evidence="2 3" key="1">
    <citation type="journal article" date="2016" name="Nat. Commun.">
        <title>Thousands of microbial genomes shed light on interconnected biogeochemical processes in an aquifer system.</title>
        <authorList>
            <person name="Anantharaman K."/>
            <person name="Brown C.T."/>
            <person name="Hug L.A."/>
            <person name="Sharon I."/>
            <person name="Castelle C.J."/>
            <person name="Probst A.J."/>
            <person name="Thomas B.C."/>
            <person name="Singh A."/>
            <person name="Wilkins M.J."/>
            <person name="Karaoz U."/>
            <person name="Brodie E.L."/>
            <person name="Williams K.H."/>
            <person name="Hubbard S.S."/>
            <person name="Banfield J.F."/>
        </authorList>
    </citation>
    <scope>NUCLEOTIDE SEQUENCE [LARGE SCALE GENOMIC DNA]</scope>
</reference>
<protein>
    <recommendedName>
        <fullName evidence="4">Flagellar hook-basal body complex protein FliE</fullName>
    </recommendedName>
</protein>
<dbReference type="PRINTS" id="PR01006">
    <property type="entry name" value="FLGHOOKFLIE"/>
</dbReference>
<dbReference type="EMBL" id="MEUJ01000010">
    <property type="protein sequence ID" value="OGC39329.1"/>
    <property type="molecule type" value="Genomic_DNA"/>
</dbReference>
<dbReference type="GO" id="GO:0003774">
    <property type="term" value="F:cytoskeletal motor activity"/>
    <property type="evidence" value="ECO:0007669"/>
    <property type="project" value="InterPro"/>
</dbReference>
<accession>A0A1F4U370</accession>
<dbReference type="GO" id="GO:0009288">
    <property type="term" value="C:bacterial-type flagellum"/>
    <property type="evidence" value="ECO:0007669"/>
    <property type="project" value="InterPro"/>
</dbReference>
<dbReference type="GO" id="GO:0071973">
    <property type="term" value="P:bacterial-type flagellum-dependent cell motility"/>
    <property type="evidence" value="ECO:0007669"/>
    <property type="project" value="InterPro"/>
</dbReference>
<dbReference type="GO" id="GO:0005198">
    <property type="term" value="F:structural molecule activity"/>
    <property type="evidence" value="ECO:0007669"/>
    <property type="project" value="InterPro"/>
</dbReference>
<proteinExistence type="predicted"/>
<name>A0A1F4U370_UNCSA</name>
<keyword evidence="1" id="KW-0975">Bacterial flagellum</keyword>
<dbReference type="InterPro" id="IPR001624">
    <property type="entry name" value="FliE"/>
</dbReference>
<organism evidence="2 3">
    <name type="scientific">candidate division WOR-1 bacterium RIFOXYC2_FULL_46_14</name>
    <dbReference type="NCBI Taxonomy" id="1802587"/>
    <lineage>
        <taxon>Bacteria</taxon>
        <taxon>Bacillati</taxon>
        <taxon>Saganbacteria</taxon>
    </lineage>
</organism>
<sequence>MPESIAPVYMRLAQLLGDEGAKPVSSAAIGTSPLEFQKSPFEDMLSKAIDSLDGVSKQEIRSNELIESYLKGDAELSDVMVETSKLSVMVQLAVTTINTAVTTFKEITQMQV</sequence>
<evidence type="ECO:0000313" key="2">
    <source>
        <dbReference type="EMBL" id="OGC39329.1"/>
    </source>
</evidence>
<dbReference type="Pfam" id="PF02049">
    <property type="entry name" value="FliE"/>
    <property type="match status" value="1"/>
</dbReference>